<keyword evidence="3" id="KW-1185">Reference proteome</keyword>
<name>A0A7G6E686_THEFR</name>
<gene>
    <name evidence="2" type="ORF">BR63_15700</name>
</gene>
<feature type="transmembrane region" description="Helical" evidence="1">
    <location>
        <begin position="675"/>
        <end position="694"/>
    </location>
</feature>
<keyword evidence="1" id="KW-1133">Transmembrane helix</keyword>
<feature type="transmembrane region" description="Helical" evidence="1">
    <location>
        <begin position="405"/>
        <end position="425"/>
    </location>
</feature>
<dbReference type="KEGG" id="tfr:BR63_15700"/>
<organism evidence="2 3">
    <name type="scientific">Thermanaerosceptrum fracticalcis</name>
    <dbReference type="NCBI Taxonomy" id="1712410"/>
    <lineage>
        <taxon>Bacteria</taxon>
        <taxon>Bacillati</taxon>
        <taxon>Bacillota</taxon>
        <taxon>Clostridia</taxon>
        <taxon>Eubacteriales</taxon>
        <taxon>Peptococcaceae</taxon>
        <taxon>Thermanaerosceptrum</taxon>
    </lineage>
</organism>
<reference evidence="2 3" key="1">
    <citation type="journal article" date="2019" name="Front. Microbiol.">
        <title>Thermoanaerosceptrum fracticalcis gen. nov. sp. nov., a Novel Fumarate-Fermenting Microorganism From a Deep Fractured Carbonate Aquifer of the US Great Basin.</title>
        <authorList>
            <person name="Hamilton-Brehm S.D."/>
            <person name="Stewart L.E."/>
            <person name="Zavarin M."/>
            <person name="Caldwell M."/>
            <person name="Lawson P.A."/>
            <person name="Onstott T.C."/>
            <person name="Grzymski J."/>
            <person name="Neveux I."/>
            <person name="Lollar B.S."/>
            <person name="Russell C.E."/>
            <person name="Moser D.P."/>
        </authorList>
    </citation>
    <scope>NUCLEOTIDE SEQUENCE [LARGE SCALE GENOMIC DNA]</scope>
    <source>
        <strain evidence="2 3">DRI-13</strain>
    </source>
</reference>
<dbReference type="Proteomes" id="UP000515847">
    <property type="component" value="Chromosome"/>
</dbReference>
<keyword evidence="1" id="KW-0812">Transmembrane</keyword>
<dbReference type="AlphaFoldDB" id="A0A7G6E686"/>
<dbReference type="OrthoDB" id="3199331at2"/>
<dbReference type="EMBL" id="CP045798">
    <property type="protein sequence ID" value="QNB47590.1"/>
    <property type="molecule type" value="Genomic_DNA"/>
</dbReference>
<evidence type="ECO:0000256" key="1">
    <source>
        <dbReference type="SAM" id="Phobius"/>
    </source>
</evidence>
<feature type="transmembrane region" description="Helical" evidence="1">
    <location>
        <begin position="381"/>
        <end position="398"/>
    </location>
</feature>
<feature type="transmembrane region" description="Helical" evidence="1">
    <location>
        <begin position="461"/>
        <end position="481"/>
    </location>
</feature>
<feature type="transmembrane region" description="Helical" evidence="1">
    <location>
        <begin position="582"/>
        <end position="599"/>
    </location>
</feature>
<evidence type="ECO:0000313" key="3">
    <source>
        <dbReference type="Proteomes" id="UP000515847"/>
    </source>
</evidence>
<feature type="transmembrane region" description="Helical" evidence="1">
    <location>
        <begin position="431"/>
        <end position="449"/>
    </location>
</feature>
<feature type="transmembrane region" description="Helical" evidence="1">
    <location>
        <begin position="700"/>
        <end position="719"/>
    </location>
</feature>
<feature type="transmembrane region" description="Helical" evidence="1">
    <location>
        <begin position="645"/>
        <end position="663"/>
    </location>
</feature>
<keyword evidence="1" id="KW-0472">Membrane</keyword>
<protein>
    <submittedName>
        <fullName evidence="2">Uncharacterized protein</fullName>
    </submittedName>
</protein>
<feature type="transmembrane region" description="Helical" evidence="1">
    <location>
        <begin position="555"/>
        <end position="573"/>
    </location>
</feature>
<feature type="transmembrane region" description="Helical" evidence="1">
    <location>
        <begin position="529"/>
        <end position="549"/>
    </location>
</feature>
<accession>A0A7G6E686</accession>
<evidence type="ECO:0000313" key="2">
    <source>
        <dbReference type="EMBL" id="QNB47590.1"/>
    </source>
</evidence>
<dbReference type="RefSeq" id="WP_034421874.1">
    <property type="nucleotide sequence ID" value="NZ_CP045798.1"/>
</dbReference>
<feature type="transmembrane region" description="Helical" evidence="1">
    <location>
        <begin position="503"/>
        <end position="522"/>
    </location>
</feature>
<sequence>MHLLRSLIPVILSFLLLFSPSQAYGQGSTASLFIVLIPGLNLEDLKAPQLNHLQGMAAKGSLGLMNTLSGSSKHLPSAYLTLGSGFRAIAPKEGILGLEKTEEFHDLKAVDLYTRYTGNLPGDASIVHPYYYAVAAANLPDLQPGALGTILEKNAVPVALLGNHDLPGILSRPGVLFAMDKTGKVAEGAIDQRCNKISTFSPTYYTTNYAYLLKKTKEILQGKKGLIILDLGDLARLENLREEMAPDVYQKTRESMLAEIDVFMGQLRKLSQEHGAGLLFITPYPSKTQALKGNTLAPVIYYPNRSTSGLLSSASTKRTGIITNLDVAPTVLNFFNIDYAGVFIGSPLQVIPRENSLDFLFDLQEKLLANHQQRPQILKPYVFLQIVVVLSTICLLWLRHPWIKYCRSFLLLLTLVPLLLLLLPLFPGIGLIPRILFILSGLILSTAVLEKKCDLLKRLAYPYLLTAFLIVVDLLQGAPLMKNSLLGYDPISGARYYGIGNEYMGVLLGSSLMGLSLLTEAFKFYLPKVAAYLMLPLLAGFLTCLVSAPQWGTNVGGGITFLLSFAIFLLTFFQRKINTKSLITLGLCTMLALTALFYFDLKRPLEAQSHIGLAARIIQEQGLASFFPIASRKIAMNIKLIRYTIWSRVFMTFLGTFALLFYRPPGLVKRLMERYPGLKAGFGAGITGSLVALIMNDSGIVAAATSMIFVAPTLLYLAVESIAKDEG</sequence>
<proteinExistence type="predicted"/>